<reference evidence="1" key="2">
    <citation type="journal article" date="2021" name="Microbiome">
        <title>Successional dynamics and alternative stable states in a saline activated sludge microbial community over 9 years.</title>
        <authorList>
            <person name="Wang Y."/>
            <person name="Ye J."/>
            <person name="Ju F."/>
            <person name="Liu L."/>
            <person name="Boyd J.A."/>
            <person name="Deng Y."/>
            <person name="Parks D.H."/>
            <person name="Jiang X."/>
            <person name="Yin X."/>
            <person name="Woodcroft B.J."/>
            <person name="Tyson G.W."/>
            <person name="Hugenholtz P."/>
            <person name="Polz M.F."/>
            <person name="Zhang T."/>
        </authorList>
    </citation>
    <scope>NUCLEOTIDE SEQUENCE</scope>
    <source>
        <strain evidence="1">HKST-UBA01</strain>
    </source>
</reference>
<reference evidence="1" key="1">
    <citation type="submission" date="2020-04" db="EMBL/GenBank/DDBJ databases">
        <authorList>
            <person name="Zhang T."/>
        </authorList>
    </citation>
    <scope>NUCLEOTIDE SEQUENCE</scope>
    <source>
        <strain evidence="1">HKST-UBA01</strain>
    </source>
</reference>
<comment type="caution">
    <text evidence="1">The sequence shown here is derived from an EMBL/GenBank/DDBJ whole genome shotgun (WGS) entry which is preliminary data.</text>
</comment>
<organism evidence="1 2">
    <name type="scientific">Eiseniibacteriota bacterium</name>
    <dbReference type="NCBI Taxonomy" id="2212470"/>
    <lineage>
        <taxon>Bacteria</taxon>
        <taxon>Candidatus Eiseniibacteriota</taxon>
    </lineage>
</organism>
<accession>A0A956M4T5</accession>
<proteinExistence type="predicted"/>
<dbReference type="Proteomes" id="UP000697710">
    <property type="component" value="Unassembled WGS sequence"/>
</dbReference>
<dbReference type="EMBL" id="JAGQHR010000949">
    <property type="protein sequence ID" value="MCA9730025.1"/>
    <property type="molecule type" value="Genomic_DNA"/>
</dbReference>
<protein>
    <submittedName>
        <fullName evidence="1">Uncharacterized protein</fullName>
    </submittedName>
</protein>
<evidence type="ECO:0000313" key="1">
    <source>
        <dbReference type="EMBL" id="MCA9730025.1"/>
    </source>
</evidence>
<gene>
    <name evidence="1" type="ORF">KC729_20245</name>
</gene>
<evidence type="ECO:0000313" key="2">
    <source>
        <dbReference type="Proteomes" id="UP000697710"/>
    </source>
</evidence>
<dbReference type="AlphaFoldDB" id="A0A956M4T5"/>
<sequence length="85" mass="9821">SALDPEDRQRVKARLAEAIRDLRTLVRVECAMQRLPELRQLTVRGETRTQQYLDGHVWSELWLDPVDVHGLRQAGFRVESVATLV</sequence>
<feature type="non-terminal residue" evidence="1">
    <location>
        <position position="1"/>
    </location>
</feature>
<name>A0A956M4T5_UNCEI</name>